<evidence type="ECO:0000256" key="3">
    <source>
        <dbReference type="ARBA" id="ARBA00022679"/>
    </source>
</evidence>
<evidence type="ECO:0000256" key="8">
    <source>
        <dbReference type="ARBA" id="ARBA00022833"/>
    </source>
</evidence>
<dbReference type="GO" id="GO:0003899">
    <property type="term" value="F:DNA-directed RNA polymerase activity"/>
    <property type="evidence" value="ECO:0007669"/>
    <property type="project" value="UniProtKB-UniRule"/>
</dbReference>
<comment type="subunit">
    <text evidence="12">Monomer. Interacts with DnaB.</text>
</comment>
<evidence type="ECO:0000259" key="16">
    <source>
        <dbReference type="PROSITE" id="PS50880"/>
    </source>
</evidence>
<dbReference type="RefSeq" id="WP_085836071.1">
    <property type="nucleotide sequence ID" value="NZ_FWFS01000004.1"/>
</dbReference>
<gene>
    <name evidence="12 17" type="primary">dnaG</name>
    <name evidence="17" type="ORF">AQS8620_01356</name>
</gene>
<protein>
    <recommendedName>
        <fullName evidence="12 13">DNA primase</fullName>
        <ecNumber evidence="12">2.7.7.101</ecNumber>
    </recommendedName>
</protein>
<dbReference type="EMBL" id="FWFS01000004">
    <property type="protein sequence ID" value="SLN37265.1"/>
    <property type="molecule type" value="Genomic_DNA"/>
</dbReference>
<dbReference type="OrthoDB" id="9803773at2"/>
<evidence type="ECO:0000256" key="12">
    <source>
        <dbReference type="HAMAP-Rule" id="MF_00974"/>
    </source>
</evidence>
<evidence type="ECO:0000256" key="2">
    <source>
        <dbReference type="ARBA" id="ARBA00022515"/>
    </source>
</evidence>
<dbReference type="PIRSF" id="PIRSF002811">
    <property type="entry name" value="DnaG"/>
    <property type="match status" value="1"/>
</dbReference>
<evidence type="ECO:0000256" key="15">
    <source>
        <dbReference type="SAM" id="MobiDB-lite"/>
    </source>
</evidence>
<accession>A0A1Y5SC59</accession>
<evidence type="ECO:0000256" key="1">
    <source>
        <dbReference type="ARBA" id="ARBA00022478"/>
    </source>
</evidence>
<dbReference type="InterPro" id="IPR019475">
    <property type="entry name" value="DNA_primase_DnaB-bd"/>
</dbReference>
<evidence type="ECO:0000313" key="17">
    <source>
        <dbReference type="EMBL" id="SLN37265.1"/>
    </source>
</evidence>
<dbReference type="FunFam" id="3.40.1360.10:FF:000002">
    <property type="entry name" value="DNA primase"/>
    <property type="match status" value="1"/>
</dbReference>
<dbReference type="AlphaFoldDB" id="A0A1Y5SC59"/>
<keyword evidence="6 12" id="KW-0479">Metal-binding</keyword>
<dbReference type="Proteomes" id="UP000193862">
    <property type="component" value="Unassembled WGS sequence"/>
</dbReference>
<proteinExistence type="inferred from homology"/>
<dbReference type="GO" id="GO:0008270">
    <property type="term" value="F:zinc ion binding"/>
    <property type="evidence" value="ECO:0007669"/>
    <property type="project" value="UniProtKB-UniRule"/>
</dbReference>
<dbReference type="PANTHER" id="PTHR30313:SF2">
    <property type="entry name" value="DNA PRIMASE"/>
    <property type="match status" value="1"/>
</dbReference>
<feature type="region of interest" description="Disordered" evidence="15">
    <location>
        <begin position="628"/>
        <end position="650"/>
    </location>
</feature>
<dbReference type="HAMAP" id="MF_00974">
    <property type="entry name" value="DNA_primase_DnaG"/>
    <property type="match status" value="1"/>
</dbReference>
<dbReference type="InterPro" id="IPR006171">
    <property type="entry name" value="TOPRIM_dom"/>
</dbReference>
<dbReference type="SUPFAM" id="SSF57783">
    <property type="entry name" value="Zinc beta-ribbon"/>
    <property type="match status" value="1"/>
</dbReference>
<evidence type="ECO:0000256" key="14">
    <source>
        <dbReference type="PIRSR" id="PIRSR002811-1"/>
    </source>
</evidence>
<keyword evidence="10 12" id="KW-0238">DNA-binding</keyword>
<keyword evidence="3 12" id="KW-0808">Transferase</keyword>
<dbReference type="InterPro" id="IPR034151">
    <property type="entry name" value="TOPRIM_DnaG_bac"/>
</dbReference>
<comment type="catalytic activity">
    <reaction evidence="12">
        <text>ssDNA + n NTP = ssDNA/pppN(pN)n-1 hybrid + (n-1) diphosphate.</text>
        <dbReference type="EC" id="2.7.7.101"/>
    </reaction>
</comment>
<dbReference type="Gene3D" id="3.40.1360.10">
    <property type="match status" value="1"/>
</dbReference>
<evidence type="ECO:0000256" key="13">
    <source>
        <dbReference type="PIRNR" id="PIRNR002811"/>
    </source>
</evidence>
<dbReference type="EC" id="2.7.7.101" evidence="12"/>
<dbReference type="GO" id="GO:0003677">
    <property type="term" value="F:DNA binding"/>
    <property type="evidence" value="ECO:0007669"/>
    <property type="project" value="UniProtKB-KW"/>
</dbReference>
<evidence type="ECO:0000256" key="4">
    <source>
        <dbReference type="ARBA" id="ARBA00022695"/>
    </source>
</evidence>
<dbReference type="Pfam" id="PF01807">
    <property type="entry name" value="Zn_ribbon_DnaG"/>
    <property type="match status" value="1"/>
</dbReference>
<dbReference type="InterPro" id="IPR050219">
    <property type="entry name" value="DnaG_primase"/>
</dbReference>
<dbReference type="PANTHER" id="PTHR30313">
    <property type="entry name" value="DNA PRIMASE"/>
    <property type="match status" value="1"/>
</dbReference>
<evidence type="ECO:0000256" key="11">
    <source>
        <dbReference type="ARBA" id="ARBA00023163"/>
    </source>
</evidence>
<dbReference type="GO" id="GO:0005737">
    <property type="term" value="C:cytoplasm"/>
    <property type="evidence" value="ECO:0007669"/>
    <property type="project" value="TreeGrafter"/>
</dbReference>
<dbReference type="InterPro" id="IPR036977">
    <property type="entry name" value="DNA_primase_Znf_CHC2"/>
</dbReference>
<dbReference type="NCBIfam" id="TIGR01391">
    <property type="entry name" value="dnaG"/>
    <property type="match status" value="1"/>
</dbReference>
<comment type="domain">
    <text evidence="12">Contains an N-terminal zinc-binding domain, a central core domain that contains the primase activity, and a C-terminal DnaB-binding domain.</text>
</comment>
<keyword evidence="4 12" id="KW-0548">Nucleotidyltransferase</keyword>
<dbReference type="Gene3D" id="3.90.580.10">
    <property type="entry name" value="Zinc finger, CHC2-type domain"/>
    <property type="match status" value="1"/>
</dbReference>
<dbReference type="SUPFAM" id="SSF56731">
    <property type="entry name" value="DNA primase core"/>
    <property type="match status" value="1"/>
</dbReference>
<dbReference type="InterPro" id="IPR013264">
    <property type="entry name" value="DNAG_N"/>
</dbReference>
<name>A0A1Y5SC59_9RHOB</name>
<keyword evidence="9" id="KW-0460">Magnesium</keyword>
<keyword evidence="1 12" id="KW-0240">DNA-directed RNA polymerase</keyword>
<dbReference type="Pfam" id="PF13662">
    <property type="entry name" value="Toprim_4"/>
    <property type="match status" value="1"/>
</dbReference>
<evidence type="ECO:0000256" key="6">
    <source>
        <dbReference type="ARBA" id="ARBA00022723"/>
    </source>
</evidence>
<sequence length="670" mass="73255">MSLPPGFLDELRTRTSLAQVVGRKVLWDNRKSNQGQGDWWAPCPFHQEKSASFHVKDREGYYYCFGCHAKGDAISFVRETENVGFMEAIEILATEAGMQMPARDPRAQEKADERSELADVMEAAVRFYRLSLKTNAATQARAYLAKRGLSEADQDRFDIGFAPEGNALIGHLTGQGVSMDKLLASGLAAKPDDGRSPYDRFRGRIMFPIRNAQGRCISFGGRSMDPEARAKYLNGNETILFDKGRSLYNHGPARVACGKGQPLIVAEGYMDVIALSLAGFEATVAPLGTAVTETQLQLLWRISPEPIIALDGDKAGIRAALRVIDLALPMLAPGQSLRFAVLPEGLDPDDLIKAKGAQAMQEVIEGARPLIDLLWNREVEGKVFDSPERKAGLEKALREATARIEDRLLREHYEAEIKQKLWQFFRQKPQAQGAGANGQGGKRPFTPQSTFGAGGKGRFGKFVPPAVPTPEAMASALVGGDAAYADYLREAVILATLLVTPQVILSFLAPLEGLDLTTDDHRAILSSLLRHAEEEDAEALRAQVLQDVGAVALEKLMSLSHVTIAPPVRKPGNAEMAQQCVSEELAKLRAERGHRSELAVALDSIREDQGDDEGLTWRLGQSAEALGRATRSEAEDTAEYDFGKNGAPMRRNERNALDTLLSNISLSKRK</sequence>
<keyword evidence="5 12" id="KW-0235">DNA replication</keyword>
<dbReference type="InterPro" id="IPR037068">
    <property type="entry name" value="DNA_primase_core_N_sf"/>
</dbReference>
<organism evidence="17 18">
    <name type="scientific">Aquimixticola soesokkakensis</name>
    <dbReference type="NCBI Taxonomy" id="1519096"/>
    <lineage>
        <taxon>Bacteria</taxon>
        <taxon>Pseudomonadati</taxon>
        <taxon>Pseudomonadota</taxon>
        <taxon>Alphaproteobacteria</taxon>
        <taxon>Rhodobacterales</taxon>
        <taxon>Paracoccaceae</taxon>
        <taxon>Aquimixticola</taxon>
    </lineage>
</organism>
<dbReference type="Gene3D" id="3.90.980.10">
    <property type="entry name" value="DNA primase, catalytic core, N-terminal domain"/>
    <property type="match status" value="1"/>
</dbReference>
<dbReference type="InterPro" id="IPR030846">
    <property type="entry name" value="DnaG_bac"/>
</dbReference>
<feature type="domain" description="Toprim" evidence="16">
    <location>
        <begin position="261"/>
        <end position="347"/>
    </location>
</feature>
<comment type="cofactor">
    <cofactor evidence="12 13 14">
        <name>Zn(2+)</name>
        <dbReference type="ChEBI" id="CHEBI:29105"/>
    </cofactor>
    <text evidence="12 13 14">Binds 1 zinc ion per monomer.</text>
</comment>
<evidence type="ECO:0000256" key="10">
    <source>
        <dbReference type="ARBA" id="ARBA00023125"/>
    </source>
</evidence>
<keyword evidence="11 12" id="KW-0804">Transcription</keyword>
<dbReference type="Pfam" id="PF08275">
    <property type="entry name" value="DNAG_N"/>
    <property type="match status" value="1"/>
</dbReference>
<evidence type="ECO:0000313" key="18">
    <source>
        <dbReference type="Proteomes" id="UP000193862"/>
    </source>
</evidence>
<evidence type="ECO:0000256" key="5">
    <source>
        <dbReference type="ARBA" id="ARBA00022705"/>
    </source>
</evidence>
<dbReference type="GO" id="GO:0006269">
    <property type="term" value="P:DNA replication, synthesis of primer"/>
    <property type="evidence" value="ECO:0007669"/>
    <property type="project" value="UniProtKB-UniRule"/>
</dbReference>
<comment type="function">
    <text evidence="12 13">RNA polymerase that catalyzes the synthesis of short RNA molecules used as primers for DNA polymerase during DNA replication.</text>
</comment>
<keyword evidence="18" id="KW-1185">Reference proteome</keyword>
<dbReference type="CDD" id="cd03364">
    <property type="entry name" value="TOPRIM_DnaG_primases"/>
    <property type="match status" value="1"/>
</dbReference>
<dbReference type="GO" id="GO:1990077">
    <property type="term" value="C:primosome complex"/>
    <property type="evidence" value="ECO:0007669"/>
    <property type="project" value="UniProtKB-KW"/>
</dbReference>
<evidence type="ECO:0000256" key="9">
    <source>
        <dbReference type="ARBA" id="ARBA00022842"/>
    </source>
</evidence>
<dbReference type="GO" id="GO:0000428">
    <property type="term" value="C:DNA-directed RNA polymerase complex"/>
    <property type="evidence" value="ECO:0007669"/>
    <property type="project" value="UniProtKB-KW"/>
</dbReference>
<keyword evidence="8 12" id="KW-0862">Zinc</keyword>
<evidence type="ECO:0000256" key="7">
    <source>
        <dbReference type="ARBA" id="ARBA00022771"/>
    </source>
</evidence>
<keyword evidence="7 12" id="KW-0863">Zinc-finger</keyword>
<dbReference type="Pfam" id="PF10410">
    <property type="entry name" value="DnaB_bind"/>
    <property type="match status" value="1"/>
</dbReference>
<dbReference type="PROSITE" id="PS50880">
    <property type="entry name" value="TOPRIM"/>
    <property type="match status" value="1"/>
</dbReference>
<comment type="similarity">
    <text evidence="12 13">Belongs to the DnaG primase family.</text>
</comment>
<feature type="zinc finger region" description="CHC2-type" evidence="12 14">
    <location>
        <begin position="43"/>
        <end position="67"/>
    </location>
</feature>
<keyword evidence="2 12" id="KW-0639">Primosome</keyword>
<dbReference type="InterPro" id="IPR006295">
    <property type="entry name" value="DNA_primase_DnaG"/>
</dbReference>
<dbReference type="SMART" id="SM00493">
    <property type="entry name" value="TOPRIM"/>
    <property type="match status" value="1"/>
</dbReference>
<reference evidence="17 18" key="1">
    <citation type="submission" date="2017-03" db="EMBL/GenBank/DDBJ databases">
        <authorList>
            <person name="Afonso C.L."/>
            <person name="Miller P.J."/>
            <person name="Scott M.A."/>
            <person name="Spackman E."/>
            <person name="Goraichik I."/>
            <person name="Dimitrov K.M."/>
            <person name="Suarez D.L."/>
            <person name="Swayne D.E."/>
        </authorList>
    </citation>
    <scope>NUCLEOTIDE SEQUENCE [LARGE SCALE GENOMIC DNA]</scope>
    <source>
        <strain evidence="17 18">CECT 8620</strain>
    </source>
</reference>
<dbReference type="InterPro" id="IPR002694">
    <property type="entry name" value="Znf_CHC2"/>
</dbReference>
<dbReference type="SMART" id="SM00400">
    <property type="entry name" value="ZnF_CHCC"/>
    <property type="match status" value="1"/>
</dbReference>